<evidence type="ECO:0000256" key="1">
    <source>
        <dbReference type="SAM" id="SignalP"/>
    </source>
</evidence>
<dbReference type="AlphaFoldDB" id="A0AAD7SNU5"/>
<gene>
    <name evidence="2" type="ORF">AAFF_G00309130</name>
</gene>
<name>A0AAD7SNU5_9TELE</name>
<dbReference type="EMBL" id="JAINUG010000045">
    <property type="protein sequence ID" value="KAJ8406025.1"/>
    <property type="molecule type" value="Genomic_DNA"/>
</dbReference>
<comment type="caution">
    <text evidence="2">The sequence shown here is derived from an EMBL/GenBank/DDBJ whole genome shotgun (WGS) entry which is preliminary data.</text>
</comment>
<feature type="chain" id="PRO_5042277586" evidence="1">
    <location>
        <begin position="18"/>
        <end position="98"/>
    </location>
</feature>
<keyword evidence="1" id="KW-0732">Signal</keyword>
<feature type="signal peptide" evidence="1">
    <location>
        <begin position="1"/>
        <end position="17"/>
    </location>
</feature>
<sequence>MTRYWVLIFALLHYSCGDAIHEQIREHLQDLKQQDKHFQFVGELRMPSKTMINNTCDCEWVFFQELKTMLEIIVKHLLPRSKVFARWTIDLLEDITKY</sequence>
<reference evidence="2" key="1">
    <citation type="journal article" date="2023" name="Science">
        <title>Genome structures resolve the early diversification of teleost fishes.</title>
        <authorList>
            <person name="Parey E."/>
            <person name="Louis A."/>
            <person name="Montfort J."/>
            <person name="Bouchez O."/>
            <person name="Roques C."/>
            <person name="Iampietro C."/>
            <person name="Lluch J."/>
            <person name="Castinel A."/>
            <person name="Donnadieu C."/>
            <person name="Desvignes T."/>
            <person name="Floi Bucao C."/>
            <person name="Jouanno E."/>
            <person name="Wen M."/>
            <person name="Mejri S."/>
            <person name="Dirks R."/>
            <person name="Jansen H."/>
            <person name="Henkel C."/>
            <person name="Chen W.J."/>
            <person name="Zahm M."/>
            <person name="Cabau C."/>
            <person name="Klopp C."/>
            <person name="Thompson A.W."/>
            <person name="Robinson-Rechavi M."/>
            <person name="Braasch I."/>
            <person name="Lecointre G."/>
            <person name="Bobe J."/>
            <person name="Postlethwait J.H."/>
            <person name="Berthelot C."/>
            <person name="Roest Crollius H."/>
            <person name="Guiguen Y."/>
        </authorList>
    </citation>
    <scope>NUCLEOTIDE SEQUENCE</scope>
    <source>
        <tissue evidence="2">Blood</tissue>
    </source>
</reference>
<dbReference type="Proteomes" id="UP001221898">
    <property type="component" value="Unassembled WGS sequence"/>
</dbReference>
<accession>A0AAD7SNU5</accession>
<proteinExistence type="predicted"/>
<organism evidence="2 3">
    <name type="scientific">Aldrovandia affinis</name>
    <dbReference type="NCBI Taxonomy" id="143900"/>
    <lineage>
        <taxon>Eukaryota</taxon>
        <taxon>Metazoa</taxon>
        <taxon>Chordata</taxon>
        <taxon>Craniata</taxon>
        <taxon>Vertebrata</taxon>
        <taxon>Euteleostomi</taxon>
        <taxon>Actinopterygii</taxon>
        <taxon>Neopterygii</taxon>
        <taxon>Teleostei</taxon>
        <taxon>Notacanthiformes</taxon>
        <taxon>Halosauridae</taxon>
        <taxon>Aldrovandia</taxon>
    </lineage>
</organism>
<evidence type="ECO:0000313" key="3">
    <source>
        <dbReference type="Proteomes" id="UP001221898"/>
    </source>
</evidence>
<evidence type="ECO:0000313" key="2">
    <source>
        <dbReference type="EMBL" id="KAJ8406025.1"/>
    </source>
</evidence>
<keyword evidence="3" id="KW-1185">Reference proteome</keyword>
<protein>
    <submittedName>
        <fullName evidence="2">Uncharacterized protein</fullName>
    </submittedName>
</protein>